<proteinExistence type="inferred from homology"/>
<dbReference type="InterPro" id="IPR006186">
    <property type="entry name" value="Ser/Thr-sp_prot-phosphatase"/>
</dbReference>
<dbReference type="AlphaFoldDB" id="A0AAV2TPQ8"/>
<accession>A0AAV2TPQ8</accession>
<name>A0AAV2TPQ8_CALDB</name>
<dbReference type="EMBL" id="CAXLJL010000489">
    <property type="protein sequence ID" value="CAL5138229.1"/>
    <property type="molecule type" value="Genomic_DNA"/>
</dbReference>
<protein>
    <recommendedName>
        <fullName evidence="1">Serine/threonine-protein phosphatase</fullName>
        <ecNumber evidence="1">3.1.3.16</ecNumber>
    </recommendedName>
</protein>
<evidence type="ECO:0000313" key="4">
    <source>
        <dbReference type="Proteomes" id="UP001497525"/>
    </source>
</evidence>
<dbReference type="InterPro" id="IPR029052">
    <property type="entry name" value="Metallo-depent_PP-like"/>
</dbReference>
<dbReference type="PANTHER" id="PTHR11668">
    <property type="entry name" value="SERINE/THREONINE PROTEIN PHOSPHATASE"/>
    <property type="match status" value="1"/>
</dbReference>
<comment type="similarity">
    <text evidence="1">Belongs to the PPP phosphatase family.</text>
</comment>
<dbReference type="GO" id="GO:0004722">
    <property type="term" value="F:protein serine/threonine phosphatase activity"/>
    <property type="evidence" value="ECO:0007669"/>
    <property type="project" value="UniProtKB-EC"/>
</dbReference>
<dbReference type="PRINTS" id="PR00114">
    <property type="entry name" value="STPHPHTASE"/>
</dbReference>
<dbReference type="GO" id="GO:0005737">
    <property type="term" value="C:cytoplasm"/>
    <property type="evidence" value="ECO:0007669"/>
    <property type="project" value="TreeGrafter"/>
</dbReference>
<dbReference type="SUPFAM" id="SSF56300">
    <property type="entry name" value="Metallo-dependent phosphatases"/>
    <property type="match status" value="1"/>
</dbReference>
<sequence length="381" mass="43306">MAMHQSYLVRKKRSAILANIDSLVRRLTQPNVKKGGHANLTEKEMLEVTAQVADTFLDETSCIDLDMHAPLCIVGDIYGQYGDLITIFEHFGYPPNQRYLFLGNYCDRGRQSVELICLLFSFKLKFPEHIFMLRGNHECEFVTCHYGFLRECTQRYSQKLWRAVMNAFNCLPAAAIIEDCIFCVHSGMIPCVEYSAITDKERLRLYIADRIRRPVSLTRSDLLVQLTWSEPVADTMTWRPNPVGLGRCFGENVVKQFCERLGFSLIVRSNELLERGYEFSADGQLLTVFTASHFTGGFRNLGAFIYLESDSASRTIKGQIKLLKPSPKLTKELTPYSTYVILDSAGTEKTPRSSWLCQSGLPDVFRTNRITGNLKANLAKT</sequence>
<organism evidence="3 4">
    <name type="scientific">Calicophoron daubneyi</name>
    <name type="common">Rumen fluke</name>
    <name type="synonym">Paramphistomum daubneyi</name>
    <dbReference type="NCBI Taxonomy" id="300641"/>
    <lineage>
        <taxon>Eukaryota</taxon>
        <taxon>Metazoa</taxon>
        <taxon>Spiralia</taxon>
        <taxon>Lophotrochozoa</taxon>
        <taxon>Platyhelminthes</taxon>
        <taxon>Trematoda</taxon>
        <taxon>Digenea</taxon>
        <taxon>Plagiorchiida</taxon>
        <taxon>Pronocephalata</taxon>
        <taxon>Paramphistomoidea</taxon>
        <taxon>Paramphistomidae</taxon>
        <taxon>Calicophoron</taxon>
    </lineage>
</organism>
<reference evidence="3" key="1">
    <citation type="submission" date="2024-06" db="EMBL/GenBank/DDBJ databases">
        <authorList>
            <person name="Liu X."/>
            <person name="Lenzi L."/>
            <person name="Haldenby T S."/>
            <person name="Uol C."/>
        </authorList>
    </citation>
    <scope>NUCLEOTIDE SEQUENCE</scope>
</reference>
<comment type="caution">
    <text evidence="3">The sequence shown here is derived from an EMBL/GenBank/DDBJ whole genome shotgun (WGS) entry which is preliminary data.</text>
</comment>
<keyword evidence="1" id="KW-0378">Hydrolase</keyword>
<dbReference type="Proteomes" id="UP001497525">
    <property type="component" value="Unassembled WGS sequence"/>
</dbReference>
<evidence type="ECO:0000259" key="2">
    <source>
        <dbReference type="PROSITE" id="PS00125"/>
    </source>
</evidence>
<dbReference type="InterPro" id="IPR050341">
    <property type="entry name" value="PP1_catalytic_subunit"/>
</dbReference>
<dbReference type="Gene3D" id="3.60.21.10">
    <property type="match status" value="1"/>
</dbReference>
<dbReference type="GO" id="GO:0005634">
    <property type="term" value="C:nucleus"/>
    <property type="evidence" value="ECO:0007669"/>
    <property type="project" value="TreeGrafter"/>
</dbReference>
<comment type="catalytic activity">
    <reaction evidence="1">
        <text>O-phospho-L-threonyl-[protein] + H2O = L-threonyl-[protein] + phosphate</text>
        <dbReference type="Rhea" id="RHEA:47004"/>
        <dbReference type="Rhea" id="RHEA-COMP:11060"/>
        <dbReference type="Rhea" id="RHEA-COMP:11605"/>
        <dbReference type="ChEBI" id="CHEBI:15377"/>
        <dbReference type="ChEBI" id="CHEBI:30013"/>
        <dbReference type="ChEBI" id="CHEBI:43474"/>
        <dbReference type="ChEBI" id="CHEBI:61977"/>
        <dbReference type="EC" id="3.1.3.16"/>
    </reaction>
</comment>
<feature type="domain" description="Serine/threonine specific protein phosphatases" evidence="2">
    <location>
        <begin position="133"/>
        <end position="138"/>
    </location>
</feature>
<evidence type="ECO:0000313" key="3">
    <source>
        <dbReference type="EMBL" id="CAL5138229.1"/>
    </source>
</evidence>
<dbReference type="Pfam" id="PF00149">
    <property type="entry name" value="Metallophos"/>
    <property type="match status" value="1"/>
</dbReference>
<gene>
    <name evidence="3" type="ORF">CDAUBV1_LOCUS12835</name>
</gene>
<dbReference type="PROSITE" id="PS00125">
    <property type="entry name" value="SER_THR_PHOSPHATASE"/>
    <property type="match status" value="1"/>
</dbReference>
<dbReference type="SMART" id="SM00156">
    <property type="entry name" value="PP2Ac"/>
    <property type="match status" value="1"/>
</dbReference>
<dbReference type="EC" id="3.1.3.16" evidence="1"/>
<evidence type="ECO:0000256" key="1">
    <source>
        <dbReference type="RuleBase" id="RU004273"/>
    </source>
</evidence>
<dbReference type="PANTHER" id="PTHR11668:SF496">
    <property type="entry name" value="SERINE_THREONINE-PROTEIN PHOSPHATASE"/>
    <property type="match status" value="1"/>
</dbReference>
<dbReference type="InterPro" id="IPR004843">
    <property type="entry name" value="Calcineurin-like_PHP"/>
</dbReference>